<reference evidence="2 3" key="1">
    <citation type="submission" date="2020-10" db="EMBL/GenBank/DDBJ databases">
        <title>Genome sequencing of Massilia sp. LPB0304.</title>
        <authorList>
            <person name="Kim J."/>
        </authorList>
    </citation>
    <scope>NUCLEOTIDE SEQUENCE [LARGE SCALE GENOMIC DNA]</scope>
    <source>
        <strain evidence="2 3">LPB0304</strain>
    </source>
</reference>
<evidence type="ECO:0008006" key="4">
    <source>
        <dbReference type="Google" id="ProtNLM"/>
    </source>
</evidence>
<dbReference type="AlphaFoldDB" id="A0A7L9U6Z8"/>
<gene>
    <name evidence="2" type="ORF">LPB04_05825</name>
</gene>
<dbReference type="KEGG" id="mlir:LPB04_05825"/>
<dbReference type="Proteomes" id="UP000593875">
    <property type="component" value="Chromosome"/>
</dbReference>
<evidence type="ECO:0000313" key="2">
    <source>
        <dbReference type="EMBL" id="QOL50804.1"/>
    </source>
</evidence>
<protein>
    <recommendedName>
        <fullName evidence="4">Lysozyme inhibitor LprI N-terminal domain-containing protein</fullName>
    </recommendedName>
</protein>
<feature type="chain" id="PRO_5032375609" description="Lysozyme inhibitor LprI N-terminal domain-containing protein" evidence="1">
    <location>
        <begin position="24"/>
        <end position="256"/>
    </location>
</feature>
<feature type="signal peptide" evidence="1">
    <location>
        <begin position="1"/>
        <end position="23"/>
    </location>
</feature>
<proteinExistence type="predicted"/>
<evidence type="ECO:0000313" key="3">
    <source>
        <dbReference type="Proteomes" id="UP000593875"/>
    </source>
</evidence>
<keyword evidence="1" id="KW-0732">Signal</keyword>
<organism evidence="2 3">
    <name type="scientific">Massilia litorea</name>
    <dbReference type="NCBI Taxonomy" id="2769491"/>
    <lineage>
        <taxon>Bacteria</taxon>
        <taxon>Pseudomonadati</taxon>
        <taxon>Pseudomonadota</taxon>
        <taxon>Betaproteobacteria</taxon>
        <taxon>Burkholderiales</taxon>
        <taxon>Oxalobacteraceae</taxon>
        <taxon>Telluria group</taxon>
        <taxon>Massilia</taxon>
    </lineage>
</organism>
<dbReference type="EMBL" id="CP062941">
    <property type="protein sequence ID" value="QOL50804.1"/>
    <property type="molecule type" value="Genomic_DNA"/>
</dbReference>
<keyword evidence="3" id="KW-1185">Reference proteome</keyword>
<evidence type="ECO:0000256" key="1">
    <source>
        <dbReference type="SAM" id="SignalP"/>
    </source>
</evidence>
<accession>A0A7L9U6Z8</accession>
<sequence length="256" mass="27888">MMGSLQILAPLLAAAALNAPARAEPQCAAYAGELTAMVEAAEAVRSRIDYLASPGAAAAVQGRTELEAVERGNAERLGAWMNACGWPRRSVEGVQAARGAWLVAQQRSGDLPFQRQVVRQLELSVLDGEAPPMYLATASDRLAVREAGRSAMAPSCARSTPAAGIITCWTIHKGSRPAASDWACRRSKNTYAASTMRPPAKTARQRTRSRPHLSAKIYRINRLFCMNHINDTTVYLTVFRAVFSWPKKCRETIKPH</sequence>
<name>A0A7L9U6Z8_9BURK</name>